<reference evidence="2" key="1">
    <citation type="submission" date="2018-11" db="EMBL/GenBank/DDBJ databases">
        <authorList>
            <consortium name="Pathogen Informatics"/>
        </authorList>
    </citation>
    <scope>NUCLEOTIDE SEQUENCE</scope>
</reference>
<proteinExistence type="predicted"/>
<dbReference type="EMBL" id="CAAALY010250034">
    <property type="protein sequence ID" value="VEL35524.1"/>
    <property type="molecule type" value="Genomic_DNA"/>
</dbReference>
<feature type="compositionally biased region" description="Polar residues" evidence="1">
    <location>
        <begin position="187"/>
        <end position="202"/>
    </location>
</feature>
<comment type="caution">
    <text evidence="2">The sequence shown here is derived from an EMBL/GenBank/DDBJ whole genome shotgun (WGS) entry which is preliminary data.</text>
</comment>
<evidence type="ECO:0000256" key="1">
    <source>
        <dbReference type="SAM" id="MobiDB-lite"/>
    </source>
</evidence>
<accession>A0A448XFR9</accession>
<sequence>MFFLLKALRSAIESSSQLQLVICDGPPSLVSCLAGVYEPEQTYLASPLGGGTSPFGRRRLRTTGSSASVIGGYGNSGVGSTGSLAVRDHYYRLLVAAVSVDPSEDEAGDEDDVEEEDGVEERPEEEVREAPGPVVPAHELVGGNQGLARPGKRKVDGSKDEEDEINKDNLGVVRRRGQLLAEPEMEQWTSDTSTRNSPLQHQKAQVINYQSVASLVDLIEK</sequence>
<feature type="region of interest" description="Disordered" evidence="1">
    <location>
        <begin position="101"/>
        <end position="202"/>
    </location>
</feature>
<feature type="compositionally biased region" description="Acidic residues" evidence="1">
    <location>
        <begin position="102"/>
        <end position="127"/>
    </location>
</feature>
<dbReference type="Proteomes" id="UP000784294">
    <property type="component" value="Unassembled WGS sequence"/>
</dbReference>
<keyword evidence="3" id="KW-1185">Reference proteome</keyword>
<protein>
    <submittedName>
        <fullName evidence="2">Uncharacterized protein</fullName>
    </submittedName>
</protein>
<organism evidence="2 3">
    <name type="scientific">Protopolystoma xenopodis</name>
    <dbReference type="NCBI Taxonomy" id="117903"/>
    <lineage>
        <taxon>Eukaryota</taxon>
        <taxon>Metazoa</taxon>
        <taxon>Spiralia</taxon>
        <taxon>Lophotrochozoa</taxon>
        <taxon>Platyhelminthes</taxon>
        <taxon>Monogenea</taxon>
        <taxon>Polyopisthocotylea</taxon>
        <taxon>Polystomatidea</taxon>
        <taxon>Polystomatidae</taxon>
        <taxon>Protopolystoma</taxon>
    </lineage>
</organism>
<gene>
    <name evidence="2" type="ORF">PXEA_LOCUS28964</name>
</gene>
<evidence type="ECO:0000313" key="3">
    <source>
        <dbReference type="Proteomes" id="UP000784294"/>
    </source>
</evidence>
<name>A0A448XFR9_9PLAT</name>
<dbReference type="AlphaFoldDB" id="A0A448XFR9"/>
<evidence type="ECO:0000313" key="2">
    <source>
        <dbReference type="EMBL" id="VEL35524.1"/>
    </source>
</evidence>